<feature type="signal peptide" evidence="6">
    <location>
        <begin position="1"/>
        <end position="26"/>
    </location>
</feature>
<keyword evidence="6" id="KW-0732">Signal</keyword>
<evidence type="ECO:0000256" key="3">
    <source>
        <dbReference type="ARBA" id="ARBA00022741"/>
    </source>
</evidence>
<keyword evidence="3" id="KW-0547">Nucleotide-binding</keyword>
<dbReference type="Pfam" id="PF00069">
    <property type="entry name" value="Pkinase"/>
    <property type="match status" value="1"/>
</dbReference>
<proteinExistence type="predicted"/>
<dbReference type="InterPro" id="IPR051175">
    <property type="entry name" value="CLK_kinases"/>
</dbReference>
<feature type="chain" id="PRO_5020868918" description="Protein kinase domain-containing protein" evidence="6">
    <location>
        <begin position="27"/>
        <end position="663"/>
    </location>
</feature>
<name>A0A4S4EML7_CAMSN</name>
<dbReference type="GO" id="GO:0005634">
    <property type="term" value="C:nucleus"/>
    <property type="evidence" value="ECO:0007669"/>
    <property type="project" value="TreeGrafter"/>
</dbReference>
<dbReference type="GO" id="GO:0005524">
    <property type="term" value="F:ATP binding"/>
    <property type="evidence" value="ECO:0007669"/>
    <property type="project" value="UniProtKB-KW"/>
</dbReference>
<evidence type="ECO:0000313" key="9">
    <source>
        <dbReference type="Proteomes" id="UP000306102"/>
    </source>
</evidence>
<evidence type="ECO:0000256" key="5">
    <source>
        <dbReference type="ARBA" id="ARBA00022840"/>
    </source>
</evidence>
<dbReference type="Gene3D" id="1.10.510.10">
    <property type="entry name" value="Transferase(Phosphotransferase) domain 1"/>
    <property type="match status" value="1"/>
</dbReference>
<dbReference type="SMART" id="SM00220">
    <property type="entry name" value="S_TKc"/>
    <property type="match status" value="1"/>
</dbReference>
<gene>
    <name evidence="8" type="ORF">TEA_027691</name>
</gene>
<dbReference type="InterPro" id="IPR011009">
    <property type="entry name" value="Kinase-like_dom_sf"/>
</dbReference>
<evidence type="ECO:0000313" key="8">
    <source>
        <dbReference type="EMBL" id="THG17415.1"/>
    </source>
</evidence>
<keyword evidence="5" id="KW-0067">ATP-binding</keyword>
<evidence type="ECO:0000259" key="7">
    <source>
        <dbReference type="PROSITE" id="PS50011"/>
    </source>
</evidence>
<comment type="caution">
    <text evidence="8">The sequence shown here is derived from an EMBL/GenBank/DDBJ whole genome shotgun (WGS) entry which is preliminary data.</text>
</comment>
<keyword evidence="2" id="KW-0808">Transferase</keyword>
<dbReference type="EMBL" id="SDRB02003541">
    <property type="protein sequence ID" value="THG17415.1"/>
    <property type="molecule type" value="Genomic_DNA"/>
</dbReference>
<keyword evidence="9" id="KW-1185">Reference proteome</keyword>
<dbReference type="Gene3D" id="3.30.200.20">
    <property type="entry name" value="Phosphorylase Kinase, domain 1"/>
    <property type="match status" value="1"/>
</dbReference>
<keyword evidence="1" id="KW-0723">Serine/threonine-protein kinase</keyword>
<evidence type="ECO:0000256" key="1">
    <source>
        <dbReference type="ARBA" id="ARBA00022527"/>
    </source>
</evidence>
<dbReference type="InterPro" id="IPR008271">
    <property type="entry name" value="Ser/Thr_kinase_AS"/>
</dbReference>
<dbReference type="SUPFAM" id="SSF56112">
    <property type="entry name" value="Protein kinase-like (PK-like)"/>
    <property type="match status" value="1"/>
</dbReference>
<dbReference type="PROSITE" id="PS50011">
    <property type="entry name" value="PROTEIN_KINASE_DOM"/>
    <property type="match status" value="1"/>
</dbReference>
<keyword evidence="4" id="KW-0418">Kinase</keyword>
<reference evidence="8 9" key="1">
    <citation type="journal article" date="2018" name="Proc. Natl. Acad. Sci. U.S.A.">
        <title>Draft genome sequence of Camellia sinensis var. sinensis provides insights into the evolution of the tea genome and tea quality.</title>
        <authorList>
            <person name="Wei C."/>
            <person name="Yang H."/>
            <person name="Wang S."/>
            <person name="Zhao J."/>
            <person name="Liu C."/>
            <person name="Gao L."/>
            <person name="Xia E."/>
            <person name="Lu Y."/>
            <person name="Tai Y."/>
            <person name="She G."/>
            <person name="Sun J."/>
            <person name="Cao H."/>
            <person name="Tong W."/>
            <person name="Gao Q."/>
            <person name="Li Y."/>
            <person name="Deng W."/>
            <person name="Jiang X."/>
            <person name="Wang W."/>
            <person name="Chen Q."/>
            <person name="Zhang S."/>
            <person name="Li H."/>
            <person name="Wu J."/>
            <person name="Wang P."/>
            <person name="Li P."/>
            <person name="Shi C."/>
            <person name="Zheng F."/>
            <person name="Jian J."/>
            <person name="Huang B."/>
            <person name="Shan D."/>
            <person name="Shi M."/>
            <person name="Fang C."/>
            <person name="Yue Y."/>
            <person name="Li F."/>
            <person name="Li D."/>
            <person name="Wei S."/>
            <person name="Han B."/>
            <person name="Jiang C."/>
            <person name="Yin Y."/>
            <person name="Xia T."/>
            <person name="Zhang Z."/>
            <person name="Bennetzen J.L."/>
            <person name="Zhao S."/>
            <person name="Wan X."/>
        </authorList>
    </citation>
    <scope>NUCLEOTIDE SEQUENCE [LARGE SCALE GENOMIC DNA]</scope>
    <source>
        <strain evidence="9">cv. Shuchazao</strain>
        <tissue evidence="8">Leaf</tissue>
    </source>
</reference>
<evidence type="ECO:0000256" key="4">
    <source>
        <dbReference type="ARBA" id="ARBA00022777"/>
    </source>
</evidence>
<evidence type="ECO:0000256" key="6">
    <source>
        <dbReference type="SAM" id="SignalP"/>
    </source>
</evidence>
<dbReference type="STRING" id="542762.A0A4S4EML7"/>
<sequence>MPVYQALAGRVWCLIFSAQSVLQALAGRSRWVKSGSQLVTPRLESTDAVMTPQRNRQIQRQRSLAKLASNHNSYSSGTTKEDWSLRKQSNAAFVMCQTLNNGSFSSGYTKFMNLNFILHMEFSCESWSSSSRRVTGTPIKKLLVEEMSKETESKRHPQSVIARLMGLDGLPPPQPLHRQHKGLLKRWKMSPKVEEFWSSCSRDGWKDSIRISSRSRSFATSSVTSTNCSIRKVLSPIYSGHEFGNGAVPNYAYYSIYYKPRNGSPPWRLDDKDGHFVFAIRENLTTCYRILSKMGEVVVQIRNWFDYRKSYLYLHEFTPEFNTDLKPENIPSCFIRICLKVPDYTVLDGTILVTCERGCILVNFCSVKARIKKIQLEPVHFQCGDQSLIRWRPVKRYVPSWLRNISEECTLWIGQGCKLPKEYEGIWITPATDRILSKMGEGTFGQVLECLDNERKEIVAIKIVRSINKYREAAMIEIDVLQKLSRHDIGGTRCVQIRNWFDYLMHDLHLIHTDLKPENILLVSSEYVKVPDYKLLSRSTKDGSFFNNLPKSSAIKLIDFGSTTFEHEDHTYVASTRQYCAPEVILGLGWNYPCDLWSVGCILVELCSGETLFEAHENLEHLAVIERVLGPLPQHMIITFVLRNISRGVHAWIGQRVQAPKKV</sequence>
<dbReference type="Proteomes" id="UP000306102">
    <property type="component" value="Unassembled WGS sequence"/>
</dbReference>
<organism evidence="8 9">
    <name type="scientific">Camellia sinensis var. sinensis</name>
    <name type="common">China tea</name>
    <dbReference type="NCBI Taxonomy" id="542762"/>
    <lineage>
        <taxon>Eukaryota</taxon>
        <taxon>Viridiplantae</taxon>
        <taxon>Streptophyta</taxon>
        <taxon>Embryophyta</taxon>
        <taxon>Tracheophyta</taxon>
        <taxon>Spermatophyta</taxon>
        <taxon>Magnoliopsida</taxon>
        <taxon>eudicotyledons</taxon>
        <taxon>Gunneridae</taxon>
        <taxon>Pentapetalae</taxon>
        <taxon>asterids</taxon>
        <taxon>Ericales</taxon>
        <taxon>Theaceae</taxon>
        <taxon>Camellia</taxon>
    </lineage>
</organism>
<dbReference type="PANTHER" id="PTHR45646">
    <property type="entry name" value="SERINE/THREONINE-PROTEIN KINASE DOA-RELATED"/>
    <property type="match status" value="1"/>
</dbReference>
<protein>
    <recommendedName>
        <fullName evidence="7">Protein kinase domain-containing protein</fullName>
    </recommendedName>
</protein>
<accession>A0A4S4EML7</accession>
<evidence type="ECO:0000256" key="2">
    <source>
        <dbReference type="ARBA" id="ARBA00022679"/>
    </source>
</evidence>
<dbReference type="GO" id="GO:0004674">
    <property type="term" value="F:protein serine/threonine kinase activity"/>
    <property type="evidence" value="ECO:0007669"/>
    <property type="project" value="UniProtKB-KW"/>
</dbReference>
<feature type="domain" description="Protein kinase" evidence="7">
    <location>
        <begin position="433"/>
        <end position="663"/>
    </location>
</feature>
<dbReference type="InterPro" id="IPR000719">
    <property type="entry name" value="Prot_kinase_dom"/>
</dbReference>
<dbReference type="AlphaFoldDB" id="A0A4S4EML7"/>
<dbReference type="PANTHER" id="PTHR45646:SF12">
    <property type="entry name" value="SERINE_THREONINE-PROTEIN KINASE AFC1"/>
    <property type="match status" value="1"/>
</dbReference>
<dbReference type="PROSITE" id="PS00108">
    <property type="entry name" value="PROTEIN_KINASE_ST"/>
    <property type="match status" value="1"/>
</dbReference>